<name>A0A554MTU5_9EURY</name>
<evidence type="ECO:0000313" key="3">
    <source>
        <dbReference type="Proteomes" id="UP000319894"/>
    </source>
</evidence>
<accession>A0A554MTU5</accession>
<dbReference type="RefSeq" id="WP_144263733.1">
    <property type="nucleotide sequence ID" value="NZ_QMDX01000042.1"/>
</dbReference>
<feature type="region of interest" description="Disordered" evidence="1">
    <location>
        <begin position="1"/>
        <end position="24"/>
    </location>
</feature>
<feature type="compositionally biased region" description="Basic and acidic residues" evidence="1">
    <location>
        <begin position="1"/>
        <end position="12"/>
    </location>
</feature>
<dbReference type="AlphaFoldDB" id="A0A554MTU5"/>
<proteinExistence type="predicted"/>
<gene>
    <name evidence="2" type="ORF">DP107_19380</name>
</gene>
<evidence type="ECO:0000313" key="2">
    <source>
        <dbReference type="EMBL" id="TSD08553.1"/>
    </source>
</evidence>
<sequence length="99" mass="10981">MPQNDHTDDRGASSDTTTSDTAAVPVFCHVPEAAAERAVRRFQQYREADLEDLTLPDQGGTLRDFVLDEIHQKSVTYVGGQPLEQWVDEHADGITPDEV</sequence>
<protein>
    <submittedName>
        <fullName evidence="2">Uncharacterized protein</fullName>
    </submittedName>
</protein>
<keyword evidence="3" id="KW-1185">Reference proteome</keyword>
<dbReference type="InParanoid" id="A0A554MTU5"/>
<evidence type="ECO:0000256" key="1">
    <source>
        <dbReference type="SAM" id="MobiDB-lite"/>
    </source>
</evidence>
<organism evidence="2 3">
    <name type="scientific">Haloglomus irregulare</name>
    <dbReference type="NCBI Taxonomy" id="2234134"/>
    <lineage>
        <taxon>Archaea</taxon>
        <taxon>Methanobacteriati</taxon>
        <taxon>Methanobacteriota</taxon>
        <taxon>Stenosarchaea group</taxon>
        <taxon>Halobacteria</taxon>
        <taxon>Halobacteriales</taxon>
        <taxon>Natronomonadaceae</taxon>
        <taxon>Haloglomus</taxon>
    </lineage>
</organism>
<dbReference type="EMBL" id="QMDX01000042">
    <property type="protein sequence ID" value="TSD08553.1"/>
    <property type="molecule type" value="Genomic_DNA"/>
</dbReference>
<feature type="compositionally biased region" description="Low complexity" evidence="1">
    <location>
        <begin position="13"/>
        <end position="23"/>
    </location>
</feature>
<reference evidence="2 3" key="1">
    <citation type="submission" date="2018-06" db="EMBL/GenBank/DDBJ databases">
        <title>Natronomonas sp. F16-60 a new haloarchaeon isolated from a solar saltern of Isla Cristina, Huelva, Spain.</title>
        <authorList>
            <person name="Duran-Viseras A."/>
            <person name="Sanchez-Porro C."/>
            <person name="Ventosa A."/>
        </authorList>
    </citation>
    <scope>NUCLEOTIDE SEQUENCE [LARGE SCALE GENOMIC DNA]</scope>
    <source>
        <strain evidence="2 3">F16-60</strain>
    </source>
</reference>
<comment type="caution">
    <text evidence="2">The sequence shown here is derived from an EMBL/GenBank/DDBJ whole genome shotgun (WGS) entry which is preliminary data.</text>
</comment>
<dbReference type="Proteomes" id="UP000319894">
    <property type="component" value="Unassembled WGS sequence"/>
</dbReference>